<sequence length="225" mass="24240">MGVAASRKSIDISSKVAKDASDEPVAVVPEDAKVSVSDSLERNADGATVNPERKETPNTDESAEASNNERTEDETNPVNSVENKSGTKENGEESKGKKGKKKLSFRSLSFLKNKQKKHQNDEATPEDSNENVDISAEQVTGTNKSEEDNEQKSTQKSEVNANSDAEVKAVAFEKVPEDSENRTAIPDETEEAVLGEEDRDIGINSAVPPTDPPPPPPPLSDHEDA</sequence>
<name>A0A7R9GDK0_9CRUS</name>
<dbReference type="Proteomes" id="UP000678499">
    <property type="component" value="Unassembled WGS sequence"/>
</dbReference>
<feature type="compositionally biased region" description="Acidic residues" evidence="1">
    <location>
        <begin position="187"/>
        <end position="199"/>
    </location>
</feature>
<feature type="region of interest" description="Disordered" evidence="1">
    <location>
        <begin position="1"/>
        <end position="225"/>
    </location>
</feature>
<organism evidence="2">
    <name type="scientific">Notodromas monacha</name>
    <dbReference type="NCBI Taxonomy" id="399045"/>
    <lineage>
        <taxon>Eukaryota</taxon>
        <taxon>Metazoa</taxon>
        <taxon>Ecdysozoa</taxon>
        <taxon>Arthropoda</taxon>
        <taxon>Crustacea</taxon>
        <taxon>Oligostraca</taxon>
        <taxon>Ostracoda</taxon>
        <taxon>Podocopa</taxon>
        <taxon>Podocopida</taxon>
        <taxon>Cypridocopina</taxon>
        <taxon>Cypridoidea</taxon>
        <taxon>Cyprididae</taxon>
        <taxon>Notodromas</taxon>
    </lineage>
</organism>
<evidence type="ECO:0000313" key="2">
    <source>
        <dbReference type="EMBL" id="CAD7277146.1"/>
    </source>
</evidence>
<feature type="compositionally biased region" description="Basic and acidic residues" evidence="1">
    <location>
        <begin position="144"/>
        <end position="155"/>
    </location>
</feature>
<feature type="compositionally biased region" description="Pro residues" evidence="1">
    <location>
        <begin position="209"/>
        <end position="219"/>
    </location>
</feature>
<feature type="compositionally biased region" description="Basic and acidic residues" evidence="1">
    <location>
        <begin position="85"/>
        <end position="96"/>
    </location>
</feature>
<dbReference type="EMBL" id="CAJPEX010000807">
    <property type="protein sequence ID" value="CAG0917298.1"/>
    <property type="molecule type" value="Genomic_DNA"/>
</dbReference>
<gene>
    <name evidence="2" type="ORF">NMOB1V02_LOCUS4885</name>
</gene>
<proteinExistence type="predicted"/>
<evidence type="ECO:0000313" key="3">
    <source>
        <dbReference type="Proteomes" id="UP000678499"/>
    </source>
</evidence>
<reference evidence="2" key="1">
    <citation type="submission" date="2020-11" db="EMBL/GenBank/DDBJ databases">
        <authorList>
            <person name="Tran Van P."/>
        </authorList>
    </citation>
    <scope>NUCLEOTIDE SEQUENCE</scope>
</reference>
<evidence type="ECO:0000256" key="1">
    <source>
        <dbReference type="SAM" id="MobiDB-lite"/>
    </source>
</evidence>
<dbReference type="EMBL" id="OA882844">
    <property type="protein sequence ID" value="CAD7277146.1"/>
    <property type="molecule type" value="Genomic_DNA"/>
</dbReference>
<protein>
    <submittedName>
        <fullName evidence="2">Uncharacterized protein</fullName>
    </submittedName>
</protein>
<keyword evidence="3" id="KW-1185">Reference proteome</keyword>
<accession>A0A7R9GDK0</accession>
<dbReference type="AlphaFoldDB" id="A0A7R9GDK0"/>